<feature type="non-terminal residue" evidence="1">
    <location>
        <position position="1"/>
    </location>
</feature>
<evidence type="ECO:0000313" key="1">
    <source>
        <dbReference type="EMBL" id="MEQ2222894.1"/>
    </source>
</evidence>
<evidence type="ECO:0000313" key="2">
    <source>
        <dbReference type="Proteomes" id="UP001482620"/>
    </source>
</evidence>
<dbReference type="Proteomes" id="UP001482620">
    <property type="component" value="Unassembled WGS sequence"/>
</dbReference>
<accession>A0ABV0SQN0</accession>
<organism evidence="1 2">
    <name type="scientific">Ilyodon furcidens</name>
    <name type="common">goldbreast splitfin</name>
    <dbReference type="NCBI Taxonomy" id="33524"/>
    <lineage>
        <taxon>Eukaryota</taxon>
        <taxon>Metazoa</taxon>
        <taxon>Chordata</taxon>
        <taxon>Craniata</taxon>
        <taxon>Vertebrata</taxon>
        <taxon>Euteleostomi</taxon>
        <taxon>Actinopterygii</taxon>
        <taxon>Neopterygii</taxon>
        <taxon>Teleostei</taxon>
        <taxon>Neoteleostei</taxon>
        <taxon>Acanthomorphata</taxon>
        <taxon>Ovalentaria</taxon>
        <taxon>Atherinomorphae</taxon>
        <taxon>Cyprinodontiformes</taxon>
        <taxon>Goodeidae</taxon>
        <taxon>Ilyodon</taxon>
    </lineage>
</organism>
<proteinExistence type="predicted"/>
<protein>
    <submittedName>
        <fullName evidence="1">Uncharacterized protein</fullName>
    </submittedName>
</protein>
<sequence>GRPRHKRTACNHAATPNSPLSRWFQSFSGVLGDRQKPEPLIIFVEHCFRLQRFLDDQVYLRLVDFVWISFPRIKLAASCYSPTPEPRQKRTLSTLQPKYLNKELFLNSPVLTLQLKQNHLDYPTSHTWVPTPSTPGDLTAFV</sequence>
<dbReference type="EMBL" id="JAHRIQ010004778">
    <property type="protein sequence ID" value="MEQ2222894.1"/>
    <property type="molecule type" value="Genomic_DNA"/>
</dbReference>
<gene>
    <name evidence="1" type="ORF">ILYODFUR_031172</name>
</gene>
<name>A0ABV0SQN0_9TELE</name>
<comment type="caution">
    <text evidence="1">The sequence shown here is derived from an EMBL/GenBank/DDBJ whole genome shotgun (WGS) entry which is preliminary data.</text>
</comment>
<reference evidence="1 2" key="1">
    <citation type="submission" date="2021-06" db="EMBL/GenBank/DDBJ databases">
        <authorList>
            <person name="Palmer J.M."/>
        </authorList>
    </citation>
    <scope>NUCLEOTIDE SEQUENCE [LARGE SCALE GENOMIC DNA]</scope>
    <source>
        <strain evidence="2">if_2019</strain>
        <tissue evidence="1">Muscle</tissue>
    </source>
</reference>
<keyword evidence="2" id="KW-1185">Reference proteome</keyword>